<proteinExistence type="predicted"/>
<protein>
    <submittedName>
        <fullName evidence="1">YkgJ family cysteine cluster protein</fullName>
    </submittedName>
</protein>
<evidence type="ECO:0000313" key="2">
    <source>
        <dbReference type="Proteomes" id="UP001528673"/>
    </source>
</evidence>
<organism evidence="1 2">
    <name type="scientific">Curvibacter cyanobacteriorum</name>
    <dbReference type="NCBI Taxonomy" id="3026422"/>
    <lineage>
        <taxon>Bacteria</taxon>
        <taxon>Pseudomonadati</taxon>
        <taxon>Pseudomonadota</taxon>
        <taxon>Betaproteobacteria</taxon>
        <taxon>Burkholderiales</taxon>
        <taxon>Comamonadaceae</taxon>
        <taxon>Curvibacter</taxon>
    </lineage>
</organism>
<accession>A0ABT5N4L8</accession>
<dbReference type="EMBL" id="JAQSIP010000010">
    <property type="protein sequence ID" value="MDD0840504.1"/>
    <property type="molecule type" value="Genomic_DNA"/>
</dbReference>
<sequence>MTHPCLSCGACCASYRVDFSVYELDDAGGKVPSGLAVEVNGSTCRMRGTDHVPIRCAALTGQIGQRVGCGIYEWRPSPCHELEPGDYGCEKARARHGLPPYAEAVGDRIV</sequence>
<dbReference type="Proteomes" id="UP001528673">
    <property type="component" value="Unassembled WGS sequence"/>
</dbReference>
<dbReference type="InterPro" id="IPR005358">
    <property type="entry name" value="Puta_zinc/iron-chelating_dom"/>
</dbReference>
<comment type="caution">
    <text evidence="1">The sequence shown here is derived from an EMBL/GenBank/DDBJ whole genome shotgun (WGS) entry which is preliminary data.</text>
</comment>
<evidence type="ECO:0000313" key="1">
    <source>
        <dbReference type="EMBL" id="MDD0840504.1"/>
    </source>
</evidence>
<dbReference type="RefSeq" id="WP_273953295.1">
    <property type="nucleotide sequence ID" value="NZ_JAQSIP010000010.1"/>
</dbReference>
<dbReference type="Pfam" id="PF03692">
    <property type="entry name" value="CxxCxxCC"/>
    <property type="match status" value="1"/>
</dbReference>
<reference evidence="1 2" key="1">
    <citation type="submission" date="2023-02" db="EMBL/GenBank/DDBJ databases">
        <title>Bacterial whole genomic sequence of Curvibacter sp. HBC61.</title>
        <authorList>
            <person name="Le V."/>
            <person name="Ko S.-R."/>
            <person name="Ahn C.-Y."/>
            <person name="Oh H.-M."/>
        </authorList>
    </citation>
    <scope>NUCLEOTIDE SEQUENCE [LARGE SCALE GENOMIC DNA]</scope>
    <source>
        <strain evidence="1 2">HBC61</strain>
    </source>
</reference>
<keyword evidence="2" id="KW-1185">Reference proteome</keyword>
<gene>
    <name evidence="1" type="ORF">PSQ40_18135</name>
</gene>
<name>A0ABT5N4L8_9BURK</name>